<comment type="caution">
    <text evidence="1">The sequence shown here is derived from an EMBL/GenBank/DDBJ whole genome shotgun (WGS) entry which is preliminary data.</text>
</comment>
<dbReference type="EMBL" id="AMRA01000139">
    <property type="protein sequence ID" value="EKF21440.1"/>
    <property type="molecule type" value="Genomic_DNA"/>
</dbReference>
<accession>K5BA13</accession>
<protein>
    <submittedName>
        <fullName evidence="1">Uncharacterized protein</fullName>
    </submittedName>
</protein>
<proteinExistence type="predicted"/>
<organism evidence="1 2">
    <name type="scientific">Mycolicibacterium hassiacum (strain DSM 44199 / CIP 105218 / JCM 12690 / 3849)</name>
    <name type="common">Mycobacterium hassiacum</name>
    <dbReference type="NCBI Taxonomy" id="1122247"/>
    <lineage>
        <taxon>Bacteria</taxon>
        <taxon>Bacillati</taxon>
        <taxon>Actinomycetota</taxon>
        <taxon>Actinomycetes</taxon>
        <taxon>Mycobacteriales</taxon>
        <taxon>Mycobacteriaceae</taxon>
        <taxon>Mycolicibacterium</taxon>
    </lineage>
</organism>
<dbReference type="Proteomes" id="UP000006265">
    <property type="component" value="Unassembled WGS sequence"/>
</dbReference>
<evidence type="ECO:0000313" key="2">
    <source>
        <dbReference type="Proteomes" id="UP000006265"/>
    </source>
</evidence>
<name>K5BA13_MYCHD</name>
<feature type="non-terminal residue" evidence="1">
    <location>
        <position position="32"/>
    </location>
</feature>
<keyword evidence="2" id="KW-1185">Reference proteome</keyword>
<dbReference type="AlphaFoldDB" id="K5BA13"/>
<reference evidence="1 2" key="1">
    <citation type="journal article" date="2012" name="J. Bacteriol.">
        <title>Genome sequence of Mycobacterium hassiacum DSM 44199, a rare source of heat-stable mycobacterial proteins.</title>
        <authorList>
            <person name="Tiago I."/>
            <person name="Maranha A."/>
            <person name="Mendes V."/>
            <person name="Alarico S."/>
            <person name="Moynihan P.J."/>
            <person name="Clarke A.J."/>
            <person name="Macedo-Ribeiro S."/>
            <person name="Pereira P.J."/>
            <person name="Empadinhas N."/>
        </authorList>
    </citation>
    <scope>NUCLEOTIDE SEQUENCE [LARGE SCALE GENOMIC DNA]</scope>
    <source>
        <strain evidence="2">DSM 44199 / CIP 105218 / JCM 12690 / 3849</strain>
    </source>
</reference>
<sequence>MTLTPELVSAPDLVTEFPFPFTDDVYRYSTNV</sequence>
<gene>
    <name evidence="1" type="ORF">C731_4593</name>
</gene>
<evidence type="ECO:0000313" key="1">
    <source>
        <dbReference type="EMBL" id="EKF21440.1"/>
    </source>
</evidence>